<dbReference type="InterPro" id="IPR000073">
    <property type="entry name" value="AB_hydrolase_1"/>
</dbReference>
<proteinExistence type="inferred from homology"/>
<evidence type="ECO:0000313" key="15">
    <source>
        <dbReference type="Proteomes" id="UP001298424"/>
    </source>
</evidence>
<reference evidence="14 15" key="1">
    <citation type="submission" date="2022-02" db="EMBL/GenBank/DDBJ databases">
        <title>Genome sequence data of Kingella unionensis sp. nov. strain CICC 24913 (CCUG 75125).</title>
        <authorList>
            <person name="Xiao M."/>
        </authorList>
    </citation>
    <scope>NUCLEOTIDE SEQUENCE [LARGE SCALE GENOMIC DNA]</scope>
    <source>
        <strain evidence="14 15">CICC 24913</strain>
    </source>
</reference>
<evidence type="ECO:0000256" key="3">
    <source>
        <dbReference type="ARBA" id="ARBA00010088"/>
    </source>
</evidence>
<evidence type="ECO:0000259" key="13">
    <source>
        <dbReference type="Pfam" id="PF00561"/>
    </source>
</evidence>
<dbReference type="InterPro" id="IPR029058">
    <property type="entry name" value="AB_hydrolase_fold"/>
</dbReference>
<dbReference type="Proteomes" id="UP001298424">
    <property type="component" value="Unassembled WGS sequence"/>
</dbReference>
<evidence type="ECO:0000256" key="12">
    <source>
        <dbReference type="RuleBase" id="RU003421"/>
    </source>
</evidence>
<keyword evidence="15" id="KW-1185">Reference proteome</keyword>
<dbReference type="InterPro" id="IPR002410">
    <property type="entry name" value="Peptidase_S33"/>
</dbReference>
<dbReference type="NCBIfam" id="TIGR01249">
    <property type="entry name" value="pro_imino_pep_1"/>
    <property type="match status" value="1"/>
</dbReference>
<evidence type="ECO:0000313" key="14">
    <source>
        <dbReference type="EMBL" id="MCG6504064.1"/>
    </source>
</evidence>
<evidence type="ECO:0000256" key="4">
    <source>
        <dbReference type="ARBA" id="ARBA00012568"/>
    </source>
</evidence>
<dbReference type="SUPFAM" id="SSF53474">
    <property type="entry name" value="alpha/beta-Hydrolases"/>
    <property type="match status" value="1"/>
</dbReference>
<dbReference type="EC" id="3.4.11.5" evidence="4 11"/>
<evidence type="ECO:0000256" key="9">
    <source>
        <dbReference type="ARBA" id="ARBA00022801"/>
    </source>
</evidence>
<gene>
    <name evidence="14" type="primary">pip</name>
    <name evidence="14" type="ORF">MB824_06110</name>
</gene>
<dbReference type="PIRSF" id="PIRSF006431">
    <property type="entry name" value="Pept_S33"/>
    <property type="match status" value="1"/>
</dbReference>
<evidence type="ECO:0000256" key="11">
    <source>
        <dbReference type="PIRNR" id="PIRNR006431"/>
    </source>
</evidence>
<dbReference type="PRINTS" id="PR00793">
    <property type="entry name" value="PROAMNOPTASE"/>
</dbReference>
<dbReference type="Gene3D" id="3.40.50.1820">
    <property type="entry name" value="alpha/beta hydrolase"/>
    <property type="match status" value="1"/>
</dbReference>
<evidence type="ECO:0000256" key="8">
    <source>
        <dbReference type="ARBA" id="ARBA00022670"/>
    </source>
</evidence>
<dbReference type="InterPro" id="IPR005944">
    <property type="entry name" value="Pro_iminopeptidase"/>
</dbReference>
<keyword evidence="8 11" id="KW-0645">Protease</keyword>
<dbReference type="RefSeq" id="WP_238747510.1">
    <property type="nucleotide sequence ID" value="NZ_JAKOOW010000024.1"/>
</dbReference>
<evidence type="ECO:0000256" key="7">
    <source>
        <dbReference type="ARBA" id="ARBA00022490"/>
    </source>
</evidence>
<dbReference type="PANTHER" id="PTHR43722:SF1">
    <property type="entry name" value="PROLINE IMINOPEPTIDASE"/>
    <property type="match status" value="1"/>
</dbReference>
<evidence type="ECO:0000256" key="10">
    <source>
        <dbReference type="ARBA" id="ARBA00029605"/>
    </source>
</evidence>
<comment type="catalytic activity">
    <reaction evidence="1 11 12">
        <text>Release of N-terminal proline from a peptide.</text>
        <dbReference type="EC" id="3.4.11.5"/>
    </reaction>
</comment>
<dbReference type="PANTHER" id="PTHR43722">
    <property type="entry name" value="PROLINE IMINOPEPTIDASE"/>
    <property type="match status" value="1"/>
</dbReference>
<evidence type="ECO:0000256" key="6">
    <source>
        <dbReference type="ARBA" id="ARBA00022438"/>
    </source>
</evidence>
<dbReference type="Pfam" id="PF00561">
    <property type="entry name" value="Abhydrolase_1"/>
    <property type="match status" value="1"/>
</dbReference>
<organism evidence="14 15">
    <name type="scientific">Kingella pumchi</name>
    <dbReference type="NCBI Taxonomy" id="2779506"/>
    <lineage>
        <taxon>Bacteria</taxon>
        <taxon>Pseudomonadati</taxon>
        <taxon>Pseudomonadota</taxon>
        <taxon>Betaproteobacteria</taxon>
        <taxon>Neisseriales</taxon>
        <taxon>Neisseriaceae</taxon>
        <taxon>Kingella</taxon>
    </lineage>
</organism>
<evidence type="ECO:0000256" key="5">
    <source>
        <dbReference type="ARBA" id="ARBA00021843"/>
    </source>
</evidence>
<keyword evidence="6 11" id="KW-0031">Aminopeptidase</keyword>
<keyword evidence="9 11" id="KW-0378">Hydrolase</keyword>
<dbReference type="PRINTS" id="PR00111">
    <property type="entry name" value="ABHYDROLASE"/>
</dbReference>
<dbReference type="EMBL" id="JAKOOW010000024">
    <property type="protein sequence ID" value="MCG6504064.1"/>
    <property type="molecule type" value="Genomic_DNA"/>
</dbReference>
<accession>A0ABS9NMN5</accession>
<name>A0ABS9NMN5_9NEIS</name>
<evidence type="ECO:0000256" key="2">
    <source>
        <dbReference type="ARBA" id="ARBA00004496"/>
    </source>
</evidence>
<comment type="similarity">
    <text evidence="3 11 12">Belongs to the peptidase S33 family.</text>
</comment>
<dbReference type="GO" id="GO:0004177">
    <property type="term" value="F:aminopeptidase activity"/>
    <property type="evidence" value="ECO:0007669"/>
    <property type="project" value="UniProtKB-KW"/>
</dbReference>
<evidence type="ECO:0000256" key="1">
    <source>
        <dbReference type="ARBA" id="ARBA00001585"/>
    </source>
</evidence>
<protein>
    <recommendedName>
        <fullName evidence="5 11">Proline iminopeptidase</fullName>
        <shortName evidence="11">PIP</shortName>
        <ecNumber evidence="4 11">3.4.11.5</ecNumber>
    </recommendedName>
    <alternativeName>
        <fullName evidence="10 11">Prolyl aminopeptidase</fullName>
    </alternativeName>
</protein>
<comment type="subcellular location">
    <subcellularLocation>
        <location evidence="2 11">Cytoplasm</location>
    </subcellularLocation>
</comment>
<keyword evidence="7 11" id="KW-0963">Cytoplasm</keyword>
<comment type="caution">
    <text evidence="14">The sequence shown here is derived from an EMBL/GenBank/DDBJ whole genome shotgun (WGS) entry which is preliminary data.</text>
</comment>
<feature type="domain" description="AB hydrolase-1" evidence="13">
    <location>
        <begin position="33"/>
        <end position="297"/>
    </location>
</feature>
<sequence>MHPIREPHQSGMLAVSERHRIYWEESGNPAGIPVIYLHGGPGAGTAPACRGFFNPEKYRIVLIDQRGSGRSEPYADIEENTTWDLVADIEKVRTMLGIDKWLVFGGSWGSTLALAYAQSHPEAVLGLILRGIFLCRQSEIDWLCQSGGSNRIYPDVWQDFLAPVPADERGDLVEAYRRLLSPDNPDREQMLAAASAWARQESHIICLEHDQKGVDYYNDGMAALAISRIENHYFVHRGWLDGEKAILNNIGKIRHIPTRIVQGRYDICTPPTSAWDLKQAFPEAKLEWTLAGHTAFEPATAKALVAATDYFAEHGTL</sequence>